<protein>
    <submittedName>
        <fullName evidence="2">Antibiotic biosynthesis monooxygenase</fullName>
    </submittedName>
</protein>
<dbReference type="EMBL" id="FMYF01000002">
    <property type="protein sequence ID" value="SDB80575.1"/>
    <property type="molecule type" value="Genomic_DNA"/>
</dbReference>
<dbReference type="RefSeq" id="WP_092606764.1">
    <property type="nucleotide sequence ID" value="NZ_FMYF01000002.1"/>
</dbReference>
<evidence type="ECO:0000313" key="3">
    <source>
        <dbReference type="Proteomes" id="UP000199086"/>
    </source>
</evidence>
<dbReference type="Gene3D" id="3.30.70.100">
    <property type="match status" value="2"/>
</dbReference>
<dbReference type="InterPro" id="IPR011008">
    <property type="entry name" value="Dimeric_a/b-barrel"/>
</dbReference>
<dbReference type="InterPro" id="IPR007138">
    <property type="entry name" value="ABM_dom"/>
</dbReference>
<feature type="domain" description="ABM" evidence="1">
    <location>
        <begin position="140"/>
        <end position="185"/>
    </location>
</feature>
<dbReference type="Proteomes" id="UP000199086">
    <property type="component" value="Unassembled WGS sequence"/>
</dbReference>
<proteinExistence type="predicted"/>
<reference evidence="2 3" key="1">
    <citation type="submission" date="2016-06" db="EMBL/GenBank/DDBJ databases">
        <authorList>
            <person name="Olsen C.W."/>
            <person name="Carey S."/>
            <person name="Hinshaw L."/>
            <person name="Karasin A.I."/>
        </authorList>
    </citation>
    <scope>NUCLEOTIDE SEQUENCE [LARGE SCALE GENOMIC DNA]</scope>
    <source>
        <strain evidence="2 3">LZ-22</strain>
    </source>
</reference>
<dbReference type="OrthoDB" id="5244470at2"/>
<dbReference type="STRING" id="1577474.GA0111570_102366"/>
<dbReference type="Pfam" id="PF03992">
    <property type="entry name" value="ABM"/>
    <property type="match status" value="2"/>
</dbReference>
<feature type="domain" description="ABM" evidence="1">
    <location>
        <begin position="14"/>
        <end position="61"/>
    </location>
</feature>
<evidence type="ECO:0000313" key="2">
    <source>
        <dbReference type="EMBL" id="SDB80575.1"/>
    </source>
</evidence>
<accession>A0A1G6GFN8</accession>
<sequence>MLRVLHEFADADDLAALRAVAEQLRQEPGCASAELYATLAEGEDRLALTMLWDDEAAYDEFWARALAGEHPALVTPLTGGTGPDDIASTEFYRRATFALRAGTWVPEHADEGTRKIFWPAGGPVRIIIQNAVHATEAMYDKIRAEIAETRREEGCLDYGWYEDVDLPGHLLLLELWADQVVYDRHWALRGATAAFVGDNLRVPAEPQRGPVAREFYRWQDFRHHYDRWLPADPDAYATTVLWPAG</sequence>
<dbReference type="SUPFAM" id="SSF54909">
    <property type="entry name" value="Dimeric alpha+beta barrel"/>
    <property type="match status" value="2"/>
</dbReference>
<keyword evidence="2" id="KW-0560">Oxidoreductase</keyword>
<evidence type="ECO:0000259" key="1">
    <source>
        <dbReference type="Pfam" id="PF03992"/>
    </source>
</evidence>
<name>A0A1G6GFN8_9ACTN</name>
<gene>
    <name evidence="2" type="ORF">GA0111570_102366</name>
</gene>
<organism evidence="2 3">
    <name type="scientific">Raineyella antarctica</name>
    <dbReference type="NCBI Taxonomy" id="1577474"/>
    <lineage>
        <taxon>Bacteria</taxon>
        <taxon>Bacillati</taxon>
        <taxon>Actinomycetota</taxon>
        <taxon>Actinomycetes</taxon>
        <taxon>Propionibacteriales</taxon>
        <taxon>Propionibacteriaceae</taxon>
        <taxon>Raineyella</taxon>
    </lineage>
</organism>
<keyword evidence="3" id="KW-1185">Reference proteome</keyword>
<keyword evidence="2" id="KW-0503">Monooxygenase</keyword>
<dbReference type="GO" id="GO:0004497">
    <property type="term" value="F:monooxygenase activity"/>
    <property type="evidence" value="ECO:0007669"/>
    <property type="project" value="UniProtKB-KW"/>
</dbReference>
<dbReference type="AlphaFoldDB" id="A0A1G6GFN8"/>